<evidence type="ECO:0000313" key="1">
    <source>
        <dbReference type="EMBL" id="KAF2182679.1"/>
    </source>
</evidence>
<accession>A0A6A6DWR1</accession>
<dbReference type="Proteomes" id="UP000800200">
    <property type="component" value="Unassembled WGS sequence"/>
</dbReference>
<dbReference type="AlphaFoldDB" id="A0A6A6DWR1"/>
<evidence type="ECO:0000313" key="2">
    <source>
        <dbReference type="Proteomes" id="UP000800200"/>
    </source>
</evidence>
<protein>
    <submittedName>
        <fullName evidence="1">Uncharacterized protein</fullName>
    </submittedName>
</protein>
<proteinExistence type="predicted"/>
<dbReference type="EMBL" id="ML994647">
    <property type="protein sequence ID" value="KAF2182679.1"/>
    <property type="molecule type" value="Genomic_DNA"/>
</dbReference>
<reference evidence="1" key="1">
    <citation type="journal article" date="2020" name="Stud. Mycol.">
        <title>101 Dothideomycetes genomes: a test case for predicting lifestyles and emergence of pathogens.</title>
        <authorList>
            <person name="Haridas S."/>
            <person name="Albert R."/>
            <person name="Binder M."/>
            <person name="Bloem J."/>
            <person name="Labutti K."/>
            <person name="Salamov A."/>
            <person name="Andreopoulos B."/>
            <person name="Baker S."/>
            <person name="Barry K."/>
            <person name="Bills G."/>
            <person name="Bluhm B."/>
            <person name="Cannon C."/>
            <person name="Castanera R."/>
            <person name="Culley D."/>
            <person name="Daum C."/>
            <person name="Ezra D."/>
            <person name="Gonzalez J."/>
            <person name="Henrissat B."/>
            <person name="Kuo A."/>
            <person name="Liang C."/>
            <person name="Lipzen A."/>
            <person name="Lutzoni F."/>
            <person name="Magnuson J."/>
            <person name="Mondo S."/>
            <person name="Nolan M."/>
            <person name="Ohm R."/>
            <person name="Pangilinan J."/>
            <person name="Park H.-J."/>
            <person name="Ramirez L."/>
            <person name="Alfaro M."/>
            <person name="Sun H."/>
            <person name="Tritt A."/>
            <person name="Yoshinaga Y."/>
            <person name="Zwiers L.-H."/>
            <person name="Turgeon B."/>
            <person name="Goodwin S."/>
            <person name="Spatafora J."/>
            <person name="Crous P."/>
            <person name="Grigoriev I."/>
        </authorList>
    </citation>
    <scope>NUCLEOTIDE SEQUENCE</scope>
    <source>
        <strain evidence="1">CBS 207.26</strain>
    </source>
</reference>
<name>A0A6A6DWR1_9PEZI</name>
<gene>
    <name evidence="1" type="ORF">K469DRAFT_711835</name>
</gene>
<sequence>MEAPRRFYIPYANIKSGRHHPESPKIYELLPGNSYDGLESYQQSGTIKTCVSLEVEEVSIASRWWNWSRPYVVVNYIVRLSDRESEVKISKDIINEMGNGPSIAEKAHVALDSFITWSKDQQLCGDSRLCEKFVSMGTFPVFRELGEFSEEHVSPQSPPGTWIPWQYLGRF</sequence>
<organism evidence="1 2">
    <name type="scientific">Zopfia rhizophila CBS 207.26</name>
    <dbReference type="NCBI Taxonomy" id="1314779"/>
    <lineage>
        <taxon>Eukaryota</taxon>
        <taxon>Fungi</taxon>
        <taxon>Dikarya</taxon>
        <taxon>Ascomycota</taxon>
        <taxon>Pezizomycotina</taxon>
        <taxon>Dothideomycetes</taxon>
        <taxon>Dothideomycetes incertae sedis</taxon>
        <taxon>Zopfiaceae</taxon>
        <taxon>Zopfia</taxon>
    </lineage>
</organism>
<keyword evidence="2" id="KW-1185">Reference proteome</keyword>